<comment type="caution">
    <text evidence="1">The sequence shown here is derived from an EMBL/GenBank/DDBJ whole genome shotgun (WGS) entry which is preliminary data.</text>
</comment>
<organism evidence="1 2">
    <name type="scientific">Lindgomyces ingoldianus</name>
    <dbReference type="NCBI Taxonomy" id="673940"/>
    <lineage>
        <taxon>Eukaryota</taxon>
        <taxon>Fungi</taxon>
        <taxon>Dikarya</taxon>
        <taxon>Ascomycota</taxon>
        <taxon>Pezizomycotina</taxon>
        <taxon>Dothideomycetes</taxon>
        <taxon>Pleosporomycetidae</taxon>
        <taxon>Pleosporales</taxon>
        <taxon>Lindgomycetaceae</taxon>
        <taxon>Lindgomyces</taxon>
    </lineage>
</organism>
<dbReference type="Proteomes" id="UP000799755">
    <property type="component" value="Unassembled WGS sequence"/>
</dbReference>
<gene>
    <name evidence="1" type="ORF">BDR25DRAFT_300338</name>
</gene>
<keyword evidence="2" id="KW-1185">Reference proteome</keyword>
<evidence type="ECO:0000313" key="1">
    <source>
        <dbReference type="EMBL" id="KAF2476233.1"/>
    </source>
</evidence>
<protein>
    <submittedName>
        <fullName evidence="1">Uncharacterized protein</fullName>
    </submittedName>
</protein>
<dbReference type="EMBL" id="MU003494">
    <property type="protein sequence ID" value="KAF2476233.1"/>
    <property type="molecule type" value="Genomic_DNA"/>
</dbReference>
<proteinExistence type="predicted"/>
<reference evidence="1" key="1">
    <citation type="journal article" date="2020" name="Stud. Mycol.">
        <title>101 Dothideomycetes genomes: a test case for predicting lifestyles and emergence of pathogens.</title>
        <authorList>
            <person name="Haridas S."/>
            <person name="Albert R."/>
            <person name="Binder M."/>
            <person name="Bloem J."/>
            <person name="Labutti K."/>
            <person name="Salamov A."/>
            <person name="Andreopoulos B."/>
            <person name="Baker S."/>
            <person name="Barry K."/>
            <person name="Bills G."/>
            <person name="Bluhm B."/>
            <person name="Cannon C."/>
            <person name="Castanera R."/>
            <person name="Culley D."/>
            <person name="Daum C."/>
            <person name="Ezra D."/>
            <person name="Gonzalez J."/>
            <person name="Henrissat B."/>
            <person name="Kuo A."/>
            <person name="Liang C."/>
            <person name="Lipzen A."/>
            <person name="Lutzoni F."/>
            <person name="Magnuson J."/>
            <person name="Mondo S."/>
            <person name="Nolan M."/>
            <person name="Ohm R."/>
            <person name="Pangilinan J."/>
            <person name="Park H.-J."/>
            <person name="Ramirez L."/>
            <person name="Alfaro M."/>
            <person name="Sun H."/>
            <person name="Tritt A."/>
            <person name="Yoshinaga Y."/>
            <person name="Zwiers L.-H."/>
            <person name="Turgeon B."/>
            <person name="Goodwin S."/>
            <person name="Spatafora J."/>
            <person name="Crous P."/>
            <person name="Grigoriev I."/>
        </authorList>
    </citation>
    <scope>NUCLEOTIDE SEQUENCE</scope>
    <source>
        <strain evidence="1">ATCC 200398</strain>
    </source>
</reference>
<accession>A0ACB6RAC1</accession>
<name>A0ACB6RAC1_9PLEO</name>
<evidence type="ECO:0000313" key="2">
    <source>
        <dbReference type="Proteomes" id="UP000799755"/>
    </source>
</evidence>
<sequence length="644" mass="69626">MTAVMRHQPGLAPNAPSGRQDVISALLNDYGNSFGGGNGNVSPYALSPVPTFTKELPPPPPLGGDDKPLPPVMMQFQLRVDEPRSPLHYNGGRKDSVSSSSPPTKIVSRSMSRSSKPPSLRLLSSNGSTATLPSTPRPNANASSRPITPATASTLITTTRRSSEERPLPDLPPPPPEKSKRRSWGRSDSSMGISQPKVSNDGLQEQQGSKPLPVVKRKPLQTLADLSGPRGRKMGAKPPTAVVQNQSESTSNTTPVPTKPEPIPEASQTHPYEDFSPRKAVSGDRPALSTIPTTLAPSPLLDEPEPATRSVMQAPRPFVGLPARPSPRPRQSQDAEPTLSSSNHHRGKSSTGFDIFKGTNKFNNPAPLNTSNNSNPNPSNNTRNPNVVNTLTPSPTPPAEQSPPPSNQVQNQQRQEQHIQPVKRPDFGPESPVSPISPPREGRRPFSFEPVAIAPRSNPNPAAGANANARSVSPISPPLQTVPAPRSQSQPQVQLQSQPQPQPQPQHPTSKSISFPTRTTSIPQHPSAPSPSSSPKTPPPYIRPSHLPAPPLNRSHYHCYHSHAHFNISSNRFAPMGCQVCHHVDKLDRWACTWCYLRICGRCKTDLERVPGRKVEVLEERRRAEMGSPRTVVSVVLEGDEGLQ</sequence>